<dbReference type="InterPro" id="IPR002797">
    <property type="entry name" value="Polysacc_synth"/>
</dbReference>
<sequence length="396" mass="44091">MLARKIALNTIISGAARVIGTLLALVAIGLTTRYLTKTEWGEYSIMLTFGSIFAVLADGGFYQLLVREISRPGADEAKVASNIFTMKLFISFFIFALAPLVSIFFPYSTQACWGIAVGIVGFWFLSGSQVFMGIFQKYLRMDRAAIAELVGRLVQLVLIWLFIRWQLGFLWIVATLTLGGLVNFILIYQMAQKHLRVTWRFDFDFWRESFKQSYPLAISGILVMIYFSFGSLILSVFRPVAEVGIYRLAYKVLESLIFFPSMFVGLIMPILSSAAFDDWARFKNILQKGYDVLMIFALPLVLGTPFVAGQTIKLLGGGLYPESIPVLNILIVAVGIIFFGTLFSFGLIALGRQKSLLWISAAGAVINLLLNFILIPRYSYTAAAIITVGTELLVTI</sequence>
<dbReference type="PANTHER" id="PTHR30250">
    <property type="entry name" value="PST FAMILY PREDICTED COLANIC ACID TRANSPORTER"/>
    <property type="match status" value="1"/>
</dbReference>
<comment type="subcellular location">
    <subcellularLocation>
        <location evidence="1">Cell membrane</location>
        <topology evidence="1">Multi-pass membrane protein</topology>
    </subcellularLocation>
</comment>
<feature type="transmembrane region" description="Helical" evidence="6">
    <location>
        <begin position="324"/>
        <end position="349"/>
    </location>
</feature>
<feature type="transmembrane region" description="Helical" evidence="6">
    <location>
        <begin position="43"/>
        <end position="65"/>
    </location>
</feature>
<keyword evidence="5 6" id="KW-0472">Membrane</keyword>
<dbReference type="InterPro" id="IPR050833">
    <property type="entry name" value="Poly_Biosynth_Transport"/>
</dbReference>
<comment type="caution">
    <text evidence="7">The sequence shown here is derived from an EMBL/GenBank/DDBJ whole genome shotgun (WGS) entry which is preliminary data.</text>
</comment>
<evidence type="ECO:0000256" key="6">
    <source>
        <dbReference type="SAM" id="Phobius"/>
    </source>
</evidence>
<feature type="transmembrane region" description="Helical" evidence="6">
    <location>
        <begin position="86"/>
        <end position="107"/>
    </location>
</feature>
<dbReference type="Pfam" id="PF01943">
    <property type="entry name" value="Polysacc_synt"/>
    <property type="match status" value="1"/>
</dbReference>
<evidence type="ECO:0000256" key="4">
    <source>
        <dbReference type="ARBA" id="ARBA00022989"/>
    </source>
</evidence>
<evidence type="ECO:0000256" key="2">
    <source>
        <dbReference type="ARBA" id="ARBA00022475"/>
    </source>
</evidence>
<reference evidence="8" key="1">
    <citation type="submission" date="2017-09" db="EMBL/GenBank/DDBJ databases">
        <title>Depth-based differentiation of microbial function through sediment-hosted aquifers and enrichment of novel symbionts in the deep terrestrial subsurface.</title>
        <authorList>
            <person name="Probst A.J."/>
            <person name="Ladd B."/>
            <person name="Jarett J.K."/>
            <person name="Geller-Mcgrath D.E."/>
            <person name="Sieber C.M.K."/>
            <person name="Emerson J.B."/>
            <person name="Anantharaman K."/>
            <person name="Thomas B.C."/>
            <person name="Malmstrom R."/>
            <person name="Stieglmeier M."/>
            <person name="Klingl A."/>
            <person name="Woyke T."/>
            <person name="Ryan C.M."/>
            <person name="Banfield J.F."/>
        </authorList>
    </citation>
    <scope>NUCLEOTIDE SEQUENCE [LARGE SCALE GENOMIC DNA]</scope>
</reference>
<evidence type="ECO:0000313" key="8">
    <source>
        <dbReference type="Proteomes" id="UP000229247"/>
    </source>
</evidence>
<dbReference type="Proteomes" id="UP000229247">
    <property type="component" value="Unassembled WGS sequence"/>
</dbReference>
<evidence type="ECO:0000256" key="3">
    <source>
        <dbReference type="ARBA" id="ARBA00022692"/>
    </source>
</evidence>
<keyword evidence="3 6" id="KW-0812">Transmembrane</keyword>
<name>A0A2M7D6J3_9BACT</name>
<feature type="transmembrane region" description="Helical" evidence="6">
    <location>
        <begin position="216"/>
        <end position="237"/>
    </location>
</feature>
<feature type="non-terminal residue" evidence="7">
    <location>
        <position position="396"/>
    </location>
</feature>
<feature type="transmembrane region" description="Helical" evidence="6">
    <location>
        <begin position="144"/>
        <end position="163"/>
    </location>
</feature>
<dbReference type="GO" id="GO:0005886">
    <property type="term" value="C:plasma membrane"/>
    <property type="evidence" value="ECO:0007669"/>
    <property type="project" value="UniProtKB-SubCell"/>
</dbReference>
<feature type="transmembrane region" description="Helical" evidence="6">
    <location>
        <begin position="7"/>
        <end position="31"/>
    </location>
</feature>
<feature type="transmembrane region" description="Helical" evidence="6">
    <location>
        <begin position="356"/>
        <end position="375"/>
    </location>
</feature>
<accession>A0A2M7D6J3</accession>
<evidence type="ECO:0000256" key="1">
    <source>
        <dbReference type="ARBA" id="ARBA00004651"/>
    </source>
</evidence>
<keyword evidence="4 6" id="KW-1133">Transmembrane helix</keyword>
<feature type="transmembrane region" description="Helical" evidence="6">
    <location>
        <begin position="257"/>
        <end position="280"/>
    </location>
</feature>
<evidence type="ECO:0000256" key="5">
    <source>
        <dbReference type="ARBA" id="ARBA00023136"/>
    </source>
</evidence>
<feature type="transmembrane region" description="Helical" evidence="6">
    <location>
        <begin position="292"/>
        <end position="312"/>
    </location>
</feature>
<gene>
    <name evidence="7" type="ORF">COS30_00885</name>
</gene>
<dbReference type="PANTHER" id="PTHR30250:SF11">
    <property type="entry name" value="O-ANTIGEN TRANSPORTER-RELATED"/>
    <property type="match status" value="1"/>
</dbReference>
<dbReference type="AlphaFoldDB" id="A0A2M7D6J3"/>
<protein>
    <submittedName>
        <fullName evidence="7">Uncharacterized protein</fullName>
    </submittedName>
</protein>
<keyword evidence="2" id="KW-1003">Cell membrane</keyword>
<dbReference type="EMBL" id="PEUE01000025">
    <property type="protein sequence ID" value="PIV38647.1"/>
    <property type="molecule type" value="Genomic_DNA"/>
</dbReference>
<dbReference type="CDD" id="cd13128">
    <property type="entry name" value="MATE_Wzx_like"/>
    <property type="match status" value="1"/>
</dbReference>
<feature type="transmembrane region" description="Helical" evidence="6">
    <location>
        <begin position="169"/>
        <end position="191"/>
    </location>
</feature>
<feature type="transmembrane region" description="Helical" evidence="6">
    <location>
        <begin position="113"/>
        <end position="132"/>
    </location>
</feature>
<organism evidence="7 8">
    <name type="scientific">Candidatus Portnoybacteria bacterium CG02_land_8_20_14_3_00_45_8</name>
    <dbReference type="NCBI Taxonomy" id="1974807"/>
    <lineage>
        <taxon>Bacteria</taxon>
        <taxon>Candidatus Portnoyibacteriota</taxon>
    </lineage>
</organism>
<proteinExistence type="predicted"/>
<evidence type="ECO:0000313" key="7">
    <source>
        <dbReference type="EMBL" id="PIV38647.1"/>
    </source>
</evidence>